<gene>
    <name evidence="1" type="ORF">IPO85_18700</name>
</gene>
<sequence>MKFILKINGSESEKAEFIGWTPVKCTLTLDGYKGDSPMPMTITTGHYNKTGRIELYLNNSPSELPVQKIQHDFQTRNELIFHVAGKFEHPSVAEKDTFILVKSDNSDLKLEKDIMVRVRKNANKLSDDEITMFLEAFVRLNSEKAKKEYQGNFTRKPSKLLHEIILMHTMMPLMKFIYAPHSIHGTESLICIWKENYKQ</sequence>
<evidence type="ECO:0000313" key="2">
    <source>
        <dbReference type="Proteomes" id="UP000808349"/>
    </source>
</evidence>
<comment type="caution">
    <text evidence="1">The sequence shown here is derived from an EMBL/GenBank/DDBJ whole genome shotgun (WGS) entry which is preliminary data.</text>
</comment>
<evidence type="ECO:0000313" key="1">
    <source>
        <dbReference type="EMBL" id="MBK9719503.1"/>
    </source>
</evidence>
<dbReference type="Proteomes" id="UP000808349">
    <property type="component" value="Unassembled WGS sequence"/>
</dbReference>
<organism evidence="1 2">
    <name type="scientific">Candidatus Defluviibacterium haderslevense</name>
    <dbReference type="NCBI Taxonomy" id="2981993"/>
    <lineage>
        <taxon>Bacteria</taxon>
        <taxon>Pseudomonadati</taxon>
        <taxon>Bacteroidota</taxon>
        <taxon>Saprospiria</taxon>
        <taxon>Saprospirales</taxon>
        <taxon>Saprospiraceae</taxon>
        <taxon>Candidatus Defluviibacterium</taxon>
    </lineage>
</organism>
<dbReference type="AlphaFoldDB" id="A0A9D7XJA8"/>
<accession>A0A9D7XJA8</accession>
<reference evidence="1 2" key="1">
    <citation type="submission" date="2020-10" db="EMBL/GenBank/DDBJ databases">
        <title>Connecting structure to function with the recovery of over 1000 high-quality activated sludge metagenome-assembled genomes encoding full-length rRNA genes using long-read sequencing.</title>
        <authorList>
            <person name="Singleton C.M."/>
            <person name="Petriglieri F."/>
            <person name="Kristensen J.M."/>
            <person name="Kirkegaard R.H."/>
            <person name="Michaelsen T.Y."/>
            <person name="Andersen M.H."/>
            <person name="Karst S.M."/>
            <person name="Dueholm M.S."/>
            <person name="Nielsen P.H."/>
            <person name="Albertsen M."/>
        </authorList>
    </citation>
    <scope>NUCLEOTIDE SEQUENCE [LARGE SCALE GENOMIC DNA]</scope>
    <source>
        <strain evidence="1">Ribe_18-Q3-R11-54_BAT3C.373</strain>
    </source>
</reference>
<name>A0A9D7XJA8_9BACT</name>
<proteinExistence type="predicted"/>
<protein>
    <submittedName>
        <fullName evidence="1">Uncharacterized protein</fullName>
    </submittedName>
</protein>
<dbReference type="EMBL" id="JADKFW010000021">
    <property type="protein sequence ID" value="MBK9719503.1"/>
    <property type="molecule type" value="Genomic_DNA"/>
</dbReference>